<evidence type="ECO:0000313" key="2">
    <source>
        <dbReference type="EMBL" id="KZS10487.1"/>
    </source>
</evidence>
<evidence type="ECO:0008006" key="4">
    <source>
        <dbReference type="Google" id="ProtNLM"/>
    </source>
</evidence>
<dbReference type="InterPro" id="IPR021109">
    <property type="entry name" value="Peptidase_aspartic_dom_sf"/>
</dbReference>
<keyword evidence="3" id="KW-1185">Reference proteome</keyword>
<evidence type="ECO:0000256" key="1">
    <source>
        <dbReference type="SAM" id="MobiDB-lite"/>
    </source>
</evidence>
<dbReference type="EMBL" id="LRGB01001790">
    <property type="protein sequence ID" value="KZS10487.1"/>
    <property type="molecule type" value="Genomic_DNA"/>
</dbReference>
<dbReference type="Gene3D" id="2.40.70.10">
    <property type="entry name" value="Acid Proteases"/>
    <property type="match status" value="1"/>
</dbReference>
<dbReference type="CDD" id="cd00303">
    <property type="entry name" value="retropepsin_like"/>
    <property type="match status" value="1"/>
</dbReference>
<protein>
    <recommendedName>
        <fullName evidence="4">Peptidase A2 domain-containing protein</fullName>
    </recommendedName>
</protein>
<comment type="caution">
    <text evidence="2">The sequence shown here is derived from an EMBL/GenBank/DDBJ whole genome shotgun (WGS) entry which is preliminary data.</text>
</comment>
<evidence type="ECO:0000313" key="3">
    <source>
        <dbReference type="Proteomes" id="UP000076858"/>
    </source>
</evidence>
<reference evidence="2 3" key="1">
    <citation type="submission" date="2016-03" db="EMBL/GenBank/DDBJ databases">
        <title>EvidentialGene: Evidence-directed Construction of Genes on Genomes.</title>
        <authorList>
            <person name="Gilbert D.G."/>
            <person name="Choi J.-H."/>
            <person name="Mockaitis K."/>
            <person name="Colbourne J."/>
            <person name="Pfrender M."/>
        </authorList>
    </citation>
    <scope>NUCLEOTIDE SEQUENCE [LARGE SCALE GENOMIC DNA]</scope>
    <source>
        <strain evidence="2 3">Xinb3</strain>
        <tissue evidence="2">Complete organism</tissue>
    </source>
</reference>
<sequence>MDEAAPLDYVALLTALTRLTEAMKTGGQQRDNQMNQFVGIINAQQQGRADEDAQDFVDQINRIADLEEWNAENRLLVAATHLLDTAAQWHSQTGNNYATWQLWSQALVVPLPDADIIKMLLRGLRNPIHVEVLTSPLPAVFPTFLTRLRELKQLGLPSMGLQVPTSTLPSAQSLHLVNPTFHTAPPLTVVLDIEKVFVNFGDKLINQLSASISRLQIGPATNVAPRGGGTKATSAFPSIKKRLDRPTGAMASLNEYFCLKHRPALPLIKVWLEYIGEVIALVDSGAIVSAVRLSVVRKFLKPDIRILMGKLKGVDNKVVKIQGTVQVNVKWKGILVELNTVTVLRKAPFAFILGTDWIVKSKASLIVKDNRIEIIGDEEASEGKQEVKSEERIKTTEEED</sequence>
<dbReference type="SUPFAM" id="SSF50630">
    <property type="entry name" value="Acid proteases"/>
    <property type="match status" value="1"/>
</dbReference>
<gene>
    <name evidence="2" type="ORF">APZ42_025041</name>
</gene>
<dbReference type="OrthoDB" id="8057007at2759"/>
<dbReference type="Proteomes" id="UP000076858">
    <property type="component" value="Unassembled WGS sequence"/>
</dbReference>
<feature type="compositionally biased region" description="Basic and acidic residues" evidence="1">
    <location>
        <begin position="381"/>
        <end position="400"/>
    </location>
</feature>
<name>A0A164TIM4_9CRUS</name>
<feature type="region of interest" description="Disordered" evidence="1">
    <location>
        <begin position="380"/>
        <end position="400"/>
    </location>
</feature>
<proteinExistence type="predicted"/>
<accession>A0A164TIM4</accession>
<organism evidence="2 3">
    <name type="scientific">Daphnia magna</name>
    <dbReference type="NCBI Taxonomy" id="35525"/>
    <lineage>
        <taxon>Eukaryota</taxon>
        <taxon>Metazoa</taxon>
        <taxon>Ecdysozoa</taxon>
        <taxon>Arthropoda</taxon>
        <taxon>Crustacea</taxon>
        <taxon>Branchiopoda</taxon>
        <taxon>Diplostraca</taxon>
        <taxon>Cladocera</taxon>
        <taxon>Anomopoda</taxon>
        <taxon>Daphniidae</taxon>
        <taxon>Daphnia</taxon>
    </lineage>
</organism>
<dbReference type="AlphaFoldDB" id="A0A164TIM4"/>